<dbReference type="InterPro" id="IPR054471">
    <property type="entry name" value="GPIID_WHD"/>
</dbReference>
<dbReference type="InterPro" id="IPR027417">
    <property type="entry name" value="P-loop_NTPase"/>
</dbReference>
<feature type="repeat" description="ANK" evidence="3">
    <location>
        <begin position="1122"/>
        <end position="1154"/>
    </location>
</feature>
<feature type="repeat" description="ANK" evidence="3">
    <location>
        <begin position="880"/>
        <end position="913"/>
    </location>
</feature>
<feature type="domain" description="Azaphilone pigments biosynthesis cluster protein L N-terminal" evidence="5">
    <location>
        <begin position="116"/>
        <end position="316"/>
    </location>
</feature>
<evidence type="ECO:0000256" key="2">
    <source>
        <dbReference type="ARBA" id="ARBA00023043"/>
    </source>
</evidence>
<feature type="repeat" description="ANK" evidence="3">
    <location>
        <begin position="1089"/>
        <end position="1121"/>
    </location>
</feature>
<protein>
    <submittedName>
        <fullName evidence="8">Similar to Ankyrin-1 acc. no. P16157</fullName>
    </submittedName>
</protein>
<dbReference type="Pfam" id="PF12796">
    <property type="entry name" value="Ank_2"/>
    <property type="match status" value="3"/>
</dbReference>
<feature type="repeat" description="ANK" evidence="3">
    <location>
        <begin position="947"/>
        <end position="982"/>
    </location>
</feature>
<feature type="repeat" description="ANK" evidence="3">
    <location>
        <begin position="1016"/>
        <end position="1051"/>
    </location>
</feature>
<feature type="repeat" description="ANK" evidence="3">
    <location>
        <begin position="1154"/>
        <end position="1186"/>
    </location>
</feature>
<dbReference type="STRING" id="1076935.U4LN68"/>
<evidence type="ECO:0000259" key="6">
    <source>
        <dbReference type="Pfam" id="PF22939"/>
    </source>
</evidence>
<evidence type="ECO:0000259" key="5">
    <source>
        <dbReference type="Pfam" id="PF17111"/>
    </source>
</evidence>
<dbReference type="Gene3D" id="1.25.40.20">
    <property type="entry name" value="Ankyrin repeat-containing domain"/>
    <property type="match status" value="2"/>
</dbReference>
<accession>U4LN68</accession>
<name>U4LN68_PYROM</name>
<feature type="domain" description="GPI inositol-deacylase winged helix" evidence="6">
    <location>
        <begin position="648"/>
        <end position="724"/>
    </location>
</feature>
<dbReference type="PRINTS" id="PR01415">
    <property type="entry name" value="ANKYRIN"/>
</dbReference>
<reference evidence="8 9" key="1">
    <citation type="journal article" date="2013" name="PLoS Genet.">
        <title>The genome and development-dependent transcriptomes of Pyronema confluens: a window into fungal evolution.</title>
        <authorList>
            <person name="Traeger S."/>
            <person name="Altegoer F."/>
            <person name="Freitag M."/>
            <person name="Gabaldon T."/>
            <person name="Kempken F."/>
            <person name="Kumar A."/>
            <person name="Marcet-Houben M."/>
            <person name="Poggeler S."/>
            <person name="Stajich J.E."/>
            <person name="Nowrousian M."/>
        </authorList>
    </citation>
    <scope>NUCLEOTIDE SEQUENCE [LARGE SCALE GENOMIC DNA]</scope>
    <source>
        <strain evidence="9">CBS 100304</strain>
        <tissue evidence="8">Vegetative mycelium</tissue>
    </source>
</reference>
<dbReference type="Pfam" id="PF00023">
    <property type="entry name" value="Ank"/>
    <property type="match status" value="3"/>
</dbReference>
<evidence type="ECO:0000256" key="3">
    <source>
        <dbReference type="PROSITE-ProRule" id="PRU00023"/>
    </source>
</evidence>
<evidence type="ECO:0000313" key="8">
    <source>
        <dbReference type="EMBL" id="CCX30770.1"/>
    </source>
</evidence>
<dbReference type="PANTHER" id="PTHR24126">
    <property type="entry name" value="ANKYRIN REPEAT, PH AND SEC7 DOMAIN CONTAINING PROTEIN SECG-RELATED"/>
    <property type="match status" value="1"/>
</dbReference>
<dbReference type="PANTHER" id="PTHR24126:SF14">
    <property type="entry name" value="ANK_REP_REGION DOMAIN-CONTAINING PROTEIN"/>
    <property type="match status" value="1"/>
</dbReference>
<feature type="repeat" description="ANK" evidence="3">
    <location>
        <begin position="1220"/>
        <end position="1255"/>
    </location>
</feature>
<dbReference type="Proteomes" id="UP000018144">
    <property type="component" value="Unassembled WGS sequence"/>
</dbReference>
<dbReference type="PROSITE" id="PS50297">
    <property type="entry name" value="ANK_REP_REGION"/>
    <property type="match status" value="10"/>
</dbReference>
<dbReference type="eggNOG" id="KOG4177">
    <property type="taxonomic scope" value="Eukaryota"/>
</dbReference>
<dbReference type="Gene3D" id="3.40.50.300">
    <property type="entry name" value="P-loop containing nucleotide triphosphate hydrolases"/>
    <property type="match status" value="1"/>
</dbReference>
<feature type="repeat" description="ANK" evidence="3">
    <location>
        <begin position="1052"/>
        <end position="1087"/>
    </location>
</feature>
<evidence type="ECO:0000256" key="1">
    <source>
        <dbReference type="ARBA" id="ARBA00022737"/>
    </source>
</evidence>
<dbReference type="OMA" id="ASKYTWN"/>
<dbReference type="InterPro" id="IPR036770">
    <property type="entry name" value="Ankyrin_rpt-contain_sf"/>
</dbReference>
<dbReference type="Pfam" id="PF17111">
    <property type="entry name" value="PigL_N"/>
    <property type="match status" value="1"/>
</dbReference>
<dbReference type="InterPro" id="IPR002110">
    <property type="entry name" value="Ankyrin_rpt"/>
</dbReference>
<feature type="repeat" description="ANK" evidence="3">
    <location>
        <begin position="1187"/>
        <end position="1219"/>
    </location>
</feature>
<keyword evidence="2 3" id="KW-0040">ANK repeat</keyword>
<keyword evidence="9" id="KW-1185">Reference proteome</keyword>
<feature type="domain" description="Nephrocystin 3-like N-terminal" evidence="7">
    <location>
        <begin position="358"/>
        <end position="532"/>
    </location>
</feature>
<dbReference type="Pfam" id="PF22939">
    <property type="entry name" value="WHD_GPIID"/>
    <property type="match status" value="1"/>
</dbReference>
<dbReference type="SMART" id="SM00248">
    <property type="entry name" value="ANK"/>
    <property type="match status" value="12"/>
</dbReference>
<sequence>MASEIPKYMNLDGGESRLQAAADSIPSNKTVDNEAQQASGEVHFNAGSRISQLTSHISHSTTAHQKWIPARVPFPALEDKYITAEELETADLKVVPTTPKKIPGKFASDRSSLRSMDPLSLSASIAGLISLTIEVTKIISEYRSGFKNAPKEASELSTEIAALHHVLETVLEILINEYSNSEDITFDEKNILFSIVDACEEHMNTIHTKMVKLQGALKGAAKFPALMARLKWPFERDDCHQSIQTIHRYVQTLQVLLIASNRSLLTQSSEMVMERLEEQHKMVLSIISDFTASTGIAMRKLAVGVEHVREEVENVKDGMENMKTMLKDDEAERVLEWISPLEPQKRHHSIKSKRLEDCGTWFLKTSEYQAWCDGESSDASFSPVLACYGIPGAGKTIMSSLVIDSLSEKISTQGDQVGVAYVYCDYRDDEEQQSAANMAAVLLKQVLITHIKYLPDDISDSLLRRRDSNKLNMLDLNEALKFLQLAAQNFSKFYICIDALDECKEAPRQELLRFLEKLLENLKSTRIFVTARMSMRNSVEKTFPITPYSIILEANSDDIRRYVTYQMEMDVNYSKMDNAFTTEIMDRIVETADGMFLLPALQIQTVLDQTSIAGRRNALKTMPTRLDNAFQVIIDRIQRQAPGKAHQGMEVLKWTYLIERQLTIDELRHALASVSCTAEGLNDALPFETSLTDCCYGLVIIDKETSSVSLVHKSLQEFLKTQHEGSNLFSTGHGEIAHTCLHYMDFDDSTMINHLARNQKEEYIHGKFPPLHTRSSDVTKYPFLNYAIHFWGEHARRQINSEAARLISELLLNKESRHCISSNLRLSALEGSLVWRRKVLTTKNPAKHPGLHLLAHFGIDSMLHVLLDNFGDIDINERLCGKTPLQIASERGHTEFVRRILQIHDVDVDSEDNDGRTSLSLAAERGHDAVVRLLLDKGADVGSQTRDNRTPLHLAVNYTGIGHDKTVRLLLEKGADVNLQDIKGNTPLSLATQQLNTNAMFMLLECGASISLSDNAGRTPLSWAASTGSSLTSSTIHLLLQYDADINLPSHNGRTPFAWACLKYRSDGEEVLSLLLEKGADINKPEKQNDETPLLSAVRARRDGLVAFLLQKGADPNIPNKYGKTPLIWAAAAGDQVNLQHLMENGADFRPDKDGKTPLSRAAYGAQLWAINFLIEKGADPNQTGHEGITPLTAAVNSGDLEAVDHLLKKGARIDGTDCKGQTPLCCLIETVRHPSLEIFNHLIEKGADINARDKEGRTILGVLQIAKASANESPERLRFLGVAEGILRERGGILTEPHVSTLVEPVPCYA</sequence>
<dbReference type="Pfam" id="PF24883">
    <property type="entry name" value="NPHP3_N"/>
    <property type="match status" value="1"/>
</dbReference>
<feature type="repeat" description="ANK" evidence="3">
    <location>
        <begin position="914"/>
        <end position="946"/>
    </location>
</feature>
<evidence type="ECO:0000256" key="4">
    <source>
        <dbReference type="SAM" id="Coils"/>
    </source>
</evidence>
<dbReference type="InterPro" id="IPR056884">
    <property type="entry name" value="NPHP3-like_N"/>
</dbReference>
<dbReference type="PROSITE" id="PS50088">
    <property type="entry name" value="ANK_REPEAT"/>
    <property type="match status" value="11"/>
</dbReference>
<dbReference type="OrthoDB" id="448455at2759"/>
<organism evidence="8 9">
    <name type="scientific">Pyronema omphalodes (strain CBS 100304)</name>
    <name type="common">Pyronema confluens</name>
    <dbReference type="NCBI Taxonomy" id="1076935"/>
    <lineage>
        <taxon>Eukaryota</taxon>
        <taxon>Fungi</taxon>
        <taxon>Dikarya</taxon>
        <taxon>Ascomycota</taxon>
        <taxon>Pezizomycotina</taxon>
        <taxon>Pezizomycetes</taxon>
        <taxon>Pezizales</taxon>
        <taxon>Pyronemataceae</taxon>
        <taxon>Pyronema</taxon>
    </lineage>
</organism>
<dbReference type="InterPro" id="IPR031348">
    <property type="entry name" value="PigL_N"/>
</dbReference>
<feature type="coiled-coil region" evidence="4">
    <location>
        <begin position="305"/>
        <end position="332"/>
    </location>
</feature>
<evidence type="ECO:0000259" key="7">
    <source>
        <dbReference type="Pfam" id="PF24883"/>
    </source>
</evidence>
<proteinExistence type="predicted"/>
<dbReference type="SUPFAM" id="SSF52540">
    <property type="entry name" value="P-loop containing nucleoside triphosphate hydrolases"/>
    <property type="match status" value="1"/>
</dbReference>
<keyword evidence="4" id="KW-0175">Coiled coil</keyword>
<feature type="repeat" description="ANK" evidence="3">
    <location>
        <begin position="983"/>
        <end position="1015"/>
    </location>
</feature>
<dbReference type="EMBL" id="HF935475">
    <property type="protein sequence ID" value="CCX30770.1"/>
    <property type="molecule type" value="Genomic_DNA"/>
</dbReference>
<gene>
    <name evidence="8" type="ORF">PCON_09173</name>
</gene>
<dbReference type="SUPFAM" id="SSF48403">
    <property type="entry name" value="Ankyrin repeat"/>
    <property type="match status" value="1"/>
</dbReference>
<keyword evidence="1" id="KW-0677">Repeat</keyword>
<evidence type="ECO:0000313" key="9">
    <source>
        <dbReference type="Proteomes" id="UP000018144"/>
    </source>
</evidence>